<evidence type="ECO:0000259" key="11">
    <source>
        <dbReference type="Pfam" id="PF02463"/>
    </source>
</evidence>
<evidence type="ECO:0000256" key="8">
    <source>
        <dbReference type="ARBA" id="ARBA00033408"/>
    </source>
</evidence>
<dbReference type="Gene3D" id="3.40.50.300">
    <property type="entry name" value="P-loop containing nucleotide triphosphate hydrolases"/>
    <property type="match status" value="2"/>
</dbReference>
<dbReference type="GO" id="GO:0006310">
    <property type="term" value="P:DNA recombination"/>
    <property type="evidence" value="ECO:0007669"/>
    <property type="project" value="InterPro"/>
</dbReference>
<keyword evidence="13" id="KW-1185">Reference proteome</keyword>
<comment type="function">
    <text evidence="1 9">May be involved in recombinational repair of damaged DNA.</text>
</comment>
<evidence type="ECO:0000256" key="9">
    <source>
        <dbReference type="PIRNR" id="PIRNR003128"/>
    </source>
</evidence>
<keyword evidence="7 9" id="KW-0234">DNA repair</keyword>
<dbReference type="Proteomes" id="UP000009049">
    <property type="component" value="Chromosome"/>
</dbReference>
<evidence type="ECO:0000256" key="6">
    <source>
        <dbReference type="ARBA" id="ARBA00022840"/>
    </source>
</evidence>
<dbReference type="OrthoDB" id="9806954at2"/>
<comment type="similarity">
    <text evidence="2 9">Belongs to the RecN family.</text>
</comment>
<dbReference type="RefSeq" id="WP_015755163.1">
    <property type="nucleotide sequence ID" value="NC_013222.1"/>
</dbReference>
<evidence type="ECO:0000256" key="1">
    <source>
        <dbReference type="ARBA" id="ARBA00003618"/>
    </source>
</evidence>
<keyword evidence="10" id="KW-0175">Coiled coil</keyword>
<organism evidence="12 13">
    <name type="scientific">Robiginitalea biformata (strain ATCC BAA-864 / DSM 15991 / KCTC 12146 / HTCC2501)</name>
    <dbReference type="NCBI Taxonomy" id="313596"/>
    <lineage>
        <taxon>Bacteria</taxon>
        <taxon>Pseudomonadati</taxon>
        <taxon>Bacteroidota</taxon>
        <taxon>Flavobacteriia</taxon>
        <taxon>Flavobacteriales</taxon>
        <taxon>Flavobacteriaceae</taxon>
        <taxon>Robiginitalea</taxon>
    </lineage>
</organism>
<dbReference type="InterPro" id="IPR003395">
    <property type="entry name" value="RecF/RecN/SMC_N"/>
</dbReference>
<dbReference type="InterPro" id="IPR027417">
    <property type="entry name" value="P-loop_NTPase"/>
</dbReference>
<sequence>MLTHLAIRNYALIEDLRVDFKGGLTTITGETGAGKSILLESLGLVLGNRADRSALRDTEKKCVVEAEFAVGAYPGMREFFETRDLDYDAQTLLRREIRPNGKSRAFINDTPVTLGVMEELGQRLIDVHSQHQTLELTDRDFQLRVVDALAGNGPLLETYRETRKTYLEMEKRLQALRNERDLAFREQDYNEFLLEELNGANLEPGMQERLEEEQATLSNSEQIIGLLGNADQVMQEEEYGLLAMLGRLRQVTSKLAAYGSRFSQLHERVQSLLIESDDIATEFADLTDQQQPDPDALEKVNSQLGRLFDLQKKHQVATVEELLAIRDSLSRKVHDTAQLETDIEALDGKIEKLQDSLNRIAGQLSERRAGVLPGFTEDLRKELVELGIPNASFTWELLQREAFGPSGRDVLELLFTANKGGNYGPLKKSASGGELSRIMLAIKARLAAFEALPTMMFDEIDTGVSGEISNRMGDIMREMSRHMQVFAITHLPQVASKGHQQYKVYKEDVEGRTTTRIRQLSQEERIQELAQMLGGSQLTDTALTHARELLN</sequence>
<dbReference type="eggNOG" id="COG0497">
    <property type="taxonomic scope" value="Bacteria"/>
</dbReference>
<dbReference type="PANTHER" id="PTHR11059:SF0">
    <property type="entry name" value="DNA REPAIR PROTEIN RECN"/>
    <property type="match status" value="1"/>
</dbReference>
<evidence type="ECO:0000256" key="10">
    <source>
        <dbReference type="SAM" id="Coils"/>
    </source>
</evidence>
<evidence type="ECO:0000256" key="5">
    <source>
        <dbReference type="ARBA" id="ARBA00022763"/>
    </source>
</evidence>
<proteinExistence type="inferred from homology"/>
<keyword evidence="4" id="KW-0547">Nucleotide-binding</keyword>
<keyword evidence="6" id="KW-0067">ATP-binding</keyword>
<dbReference type="NCBIfam" id="TIGR00634">
    <property type="entry name" value="recN"/>
    <property type="match status" value="1"/>
</dbReference>
<dbReference type="PANTHER" id="PTHR11059">
    <property type="entry name" value="DNA REPAIR PROTEIN RECN"/>
    <property type="match status" value="1"/>
</dbReference>
<dbReference type="KEGG" id="rbi:RB2501_16009"/>
<dbReference type="GO" id="GO:0005524">
    <property type="term" value="F:ATP binding"/>
    <property type="evidence" value="ECO:0007669"/>
    <property type="project" value="UniProtKB-KW"/>
</dbReference>
<evidence type="ECO:0000256" key="2">
    <source>
        <dbReference type="ARBA" id="ARBA00009441"/>
    </source>
</evidence>
<name>A4CLU9_ROBBH</name>
<dbReference type="STRING" id="313596.RB2501_16009"/>
<accession>A4CLU9</accession>
<evidence type="ECO:0000256" key="4">
    <source>
        <dbReference type="ARBA" id="ARBA00022741"/>
    </source>
</evidence>
<dbReference type="PIRSF" id="PIRSF003128">
    <property type="entry name" value="RecN"/>
    <property type="match status" value="1"/>
</dbReference>
<evidence type="ECO:0000256" key="7">
    <source>
        <dbReference type="ARBA" id="ARBA00023204"/>
    </source>
</evidence>
<evidence type="ECO:0000313" key="12">
    <source>
        <dbReference type="EMBL" id="EAR15848.1"/>
    </source>
</evidence>
<gene>
    <name evidence="12" type="ordered locus">RB2501_16009</name>
</gene>
<dbReference type="GO" id="GO:0006281">
    <property type="term" value="P:DNA repair"/>
    <property type="evidence" value="ECO:0007669"/>
    <property type="project" value="UniProtKB-KW"/>
</dbReference>
<evidence type="ECO:0000256" key="3">
    <source>
        <dbReference type="ARBA" id="ARBA00021315"/>
    </source>
</evidence>
<feature type="domain" description="RecF/RecN/SMC N-terminal" evidence="11">
    <location>
        <begin position="2"/>
        <end position="507"/>
    </location>
</feature>
<keyword evidence="5 9" id="KW-0227">DNA damage</keyword>
<reference evidence="12 13" key="1">
    <citation type="journal article" date="2009" name="J. Bacteriol.">
        <title>Complete genome sequence of Robiginitalea biformata HTCC2501.</title>
        <authorList>
            <person name="Oh H.M."/>
            <person name="Giovannoni S.J."/>
            <person name="Lee K."/>
            <person name="Ferriera S."/>
            <person name="Johnson J."/>
            <person name="Cho J.C."/>
        </authorList>
    </citation>
    <scope>NUCLEOTIDE SEQUENCE [LARGE SCALE GENOMIC DNA]</scope>
    <source>
        <strain evidence="13">ATCC BAA-864 / HTCC2501 / KCTC 12146</strain>
    </source>
</reference>
<feature type="coiled-coil region" evidence="10">
    <location>
        <begin position="336"/>
        <end position="363"/>
    </location>
</feature>
<dbReference type="EMBL" id="CP001712">
    <property type="protein sequence ID" value="EAR15848.1"/>
    <property type="molecule type" value="Genomic_DNA"/>
</dbReference>
<evidence type="ECO:0000313" key="13">
    <source>
        <dbReference type="Proteomes" id="UP000009049"/>
    </source>
</evidence>
<dbReference type="AlphaFoldDB" id="A4CLU9"/>
<protein>
    <recommendedName>
        <fullName evidence="3 9">DNA repair protein RecN</fullName>
    </recommendedName>
    <alternativeName>
        <fullName evidence="8 9">Recombination protein N</fullName>
    </alternativeName>
</protein>
<dbReference type="Pfam" id="PF02463">
    <property type="entry name" value="SMC_N"/>
    <property type="match status" value="1"/>
</dbReference>
<dbReference type="GO" id="GO:0009432">
    <property type="term" value="P:SOS response"/>
    <property type="evidence" value="ECO:0007669"/>
    <property type="project" value="TreeGrafter"/>
</dbReference>
<dbReference type="HOGENOM" id="CLU_018297_3_1_10"/>
<dbReference type="SUPFAM" id="SSF52540">
    <property type="entry name" value="P-loop containing nucleoside triphosphate hydrolases"/>
    <property type="match status" value="2"/>
</dbReference>
<dbReference type="CDD" id="cd03241">
    <property type="entry name" value="ABC_RecN"/>
    <property type="match status" value="2"/>
</dbReference>
<feature type="coiled-coil region" evidence="10">
    <location>
        <begin position="159"/>
        <end position="186"/>
    </location>
</feature>
<dbReference type="GO" id="GO:0043590">
    <property type="term" value="C:bacterial nucleoid"/>
    <property type="evidence" value="ECO:0007669"/>
    <property type="project" value="TreeGrafter"/>
</dbReference>
<dbReference type="InterPro" id="IPR004604">
    <property type="entry name" value="DNA_recomb/repair_RecN"/>
</dbReference>